<keyword evidence="2" id="KW-1185">Reference proteome</keyword>
<dbReference type="SUPFAM" id="SSF63829">
    <property type="entry name" value="Calcium-dependent phosphotriesterase"/>
    <property type="match status" value="1"/>
</dbReference>
<dbReference type="AlphaFoldDB" id="A0A0F3H0J8"/>
<name>A0A0F3H0J8_9BACT</name>
<reference evidence="1 2" key="1">
    <citation type="submission" date="2015-02" db="EMBL/GenBank/DDBJ databases">
        <title>Single-cell genomics of uncultivated deep-branching MTB reveals a conserved set of magnetosome genes.</title>
        <authorList>
            <person name="Kolinko S."/>
            <person name="Richter M."/>
            <person name="Glockner F.O."/>
            <person name="Brachmann A."/>
            <person name="Schuler D."/>
        </authorList>
    </citation>
    <scope>NUCLEOTIDE SEQUENCE [LARGE SCALE GENOMIC DNA]</scope>
    <source>
        <strain evidence="1">TM-1</strain>
    </source>
</reference>
<accession>A0A0F3H0J8</accession>
<dbReference type="EMBL" id="LACI01000092">
    <property type="protein sequence ID" value="KJU87622.1"/>
    <property type="molecule type" value="Genomic_DNA"/>
</dbReference>
<dbReference type="PATRIC" id="fig|29290.4.peg.262"/>
<gene>
    <name evidence="1" type="ORF">MBAV_000186</name>
</gene>
<proteinExistence type="predicted"/>
<dbReference type="Proteomes" id="UP000033423">
    <property type="component" value="Unassembled WGS sequence"/>
</dbReference>
<dbReference type="NCBIfam" id="TIGR02608">
    <property type="entry name" value="delta_60_rpt"/>
    <property type="match status" value="6"/>
</dbReference>
<protein>
    <submittedName>
        <fullName evidence="1">Uncharacterized protein</fullName>
    </submittedName>
</protein>
<sequence length="311" mass="32291">MGSSVNSSGTMNMVIWRYNSDGTLDTTFGNNGSVISNGLADFGFSMTIDSNQKILVTGLGFYSSDAISMVIWRYNSNGTLDTTFGNNGKVVSNVADGGSATGGSVDMGASMAIDSNQKILVTGLSADSSDNYGMVIWRYNSNGTLDTTFGTNGIVVADGGSVDIGHSITIDSNQKILVTGIGLNSTSYKDMVIWRYNNNGTLDTTFGTNGIVVNSNAAGGDSTGGSITTDSSGRILVTGHGKNFAGGRDTLVWRYNSDGTLSSMSDLRSGAHGMNVDGGSSITIDSNGRILVTGATDLMGNANMTIWRLLP</sequence>
<dbReference type="Pfam" id="PF17164">
    <property type="entry name" value="DUF5122"/>
    <property type="match status" value="5"/>
</dbReference>
<comment type="caution">
    <text evidence="1">The sequence shown here is derived from an EMBL/GenBank/DDBJ whole genome shotgun (WGS) entry which is preliminary data.</text>
</comment>
<dbReference type="InterPro" id="IPR013431">
    <property type="entry name" value="Delta_60_rpt"/>
</dbReference>
<dbReference type="Gene3D" id="2.80.10.50">
    <property type="match status" value="2"/>
</dbReference>
<evidence type="ECO:0000313" key="1">
    <source>
        <dbReference type="EMBL" id="KJU87622.1"/>
    </source>
</evidence>
<organism evidence="1 2">
    <name type="scientific">Candidatus Magnetobacterium bavaricum</name>
    <dbReference type="NCBI Taxonomy" id="29290"/>
    <lineage>
        <taxon>Bacteria</taxon>
        <taxon>Pseudomonadati</taxon>
        <taxon>Nitrospirota</taxon>
        <taxon>Thermodesulfovibrionia</taxon>
        <taxon>Thermodesulfovibrionales</taxon>
        <taxon>Candidatus Magnetobacteriaceae</taxon>
        <taxon>Candidatus Magnetobacterium</taxon>
    </lineage>
</organism>
<evidence type="ECO:0000313" key="2">
    <source>
        <dbReference type="Proteomes" id="UP000033423"/>
    </source>
</evidence>